<dbReference type="AlphaFoldDB" id="K4QUN7"/>
<evidence type="ECO:0000313" key="1">
    <source>
        <dbReference type="EMBL" id="CCK27716.1"/>
    </source>
</evidence>
<keyword evidence="2" id="KW-1185">Reference proteome</keyword>
<dbReference type="InterPro" id="IPR043129">
    <property type="entry name" value="ATPase_NBD"/>
</dbReference>
<dbReference type="EMBL" id="HE971709">
    <property type="protein sequence ID" value="CCK27716.1"/>
    <property type="molecule type" value="Genomic_DNA"/>
</dbReference>
<sequence>MYILAGRRTGAGMIVGGRLHRGPNGAAGEIGNLRLLGWCDAPGDLEAHGADAEAVFSAAPSDLEAADAVRAYASALANGISALVLTPTPTSSSSADSPARATRFCNRCATG</sequence>
<dbReference type="Proteomes" id="UP000008043">
    <property type="component" value="Chromosome"/>
</dbReference>
<dbReference type="HOGENOM" id="CLU_2156862_0_0_11"/>
<dbReference type="eggNOG" id="COG1940">
    <property type="taxonomic scope" value="Bacteria"/>
</dbReference>
<reference evidence="1 2" key="1">
    <citation type="journal article" date="2012" name="J. Bacteriol.">
        <title>Genome sequence of the bacterium Streptomyces davawensis JCM 4913 and heterologous production of the unique antibiotic roseoflavin.</title>
        <authorList>
            <person name="Jankowitsch F."/>
            <person name="Schwarz J."/>
            <person name="Ruckert C."/>
            <person name="Gust B."/>
            <person name="Szczepanowski R."/>
            <person name="Blom J."/>
            <person name="Pelzer S."/>
            <person name="Kalinowski J."/>
            <person name="Mack M."/>
        </authorList>
    </citation>
    <scope>NUCLEOTIDE SEQUENCE [LARGE SCALE GENOMIC DNA]</scope>
    <source>
        <strain evidence="2">DSM 101723 / JCM 4913 / KCC S-0913 / 768</strain>
    </source>
</reference>
<dbReference type="SUPFAM" id="SSF53067">
    <property type="entry name" value="Actin-like ATPase domain"/>
    <property type="match status" value="1"/>
</dbReference>
<proteinExistence type="predicted"/>
<dbReference type="PATRIC" id="fig|1214101.3.peg.3385"/>
<dbReference type="KEGG" id="sdv:BN159_3337"/>
<name>K4QUN7_STRDJ</name>
<protein>
    <submittedName>
        <fullName evidence="1">Uncharacterized protein</fullName>
    </submittedName>
</protein>
<evidence type="ECO:0000313" key="2">
    <source>
        <dbReference type="Proteomes" id="UP000008043"/>
    </source>
</evidence>
<gene>
    <name evidence="1" type="ORF">BN159_3337</name>
</gene>
<accession>K4QUN7</accession>
<dbReference type="RefSeq" id="WP_015658093.1">
    <property type="nucleotide sequence ID" value="NC_020504.1"/>
</dbReference>
<dbReference type="STRING" id="1214101.BN159_3337"/>
<organism evidence="1 2">
    <name type="scientific">Streptomyces davaonensis (strain DSM 101723 / JCM 4913 / KCC S-0913 / 768)</name>
    <dbReference type="NCBI Taxonomy" id="1214101"/>
    <lineage>
        <taxon>Bacteria</taxon>
        <taxon>Bacillati</taxon>
        <taxon>Actinomycetota</taxon>
        <taxon>Actinomycetes</taxon>
        <taxon>Kitasatosporales</taxon>
        <taxon>Streptomycetaceae</taxon>
        <taxon>Streptomyces</taxon>
    </lineage>
</organism>
<dbReference type="Gene3D" id="3.30.420.40">
    <property type="match status" value="1"/>
</dbReference>